<sequence>MKLEFLSEQKEQQLLHYFCIISNNHRYDLTIGYSEHFFGKAMVTSLQTGNMVLLCQEDTPNDEFWAYKLGIEQEDIPEFYEFFDLVLHTQSFQEQYEH</sequence>
<dbReference type="Proteomes" id="UP001178888">
    <property type="component" value="Unassembled WGS sequence"/>
</dbReference>
<dbReference type="EMBL" id="JAVGVR010000001">
    <property type="protein sequence ID" value="MDQ6600074.1"/>
    <property type="molecule type" value="Genomic_DNA"/>
</dbReference>
<gene>
    <name evidence="2" type="ORF">E2K98_10465</name>
    <name evidence="1" type="ORF">RCG21_27770</name>
</gene>
<evidence type="ECO:0000313" key="4">
    <source>
        <dbReference type="Proteomes" id="UP001178888"/>
    </source>
</evidence>
<dbReference type="RefSeq" id="WP_026576834.1">
    <property type="nucleotide sequence ID" value="NZ_JAVGVR010000001.1"/>
</dbReference>
<reference evidence="2 3" key="1">
    <citation type="submission" date="2019-03" db="EMBL/GenBank/DDBJ databases">
        <title>Bacillus niacini sp. nov. a Nicotinate-Metabolizing Mesophile Isolated from Soil.</title>
        <authorList>
            <person name="Zhang G."/>
        </authorList>
    </citation>
    <scope>NUCLEOTIDE SEQUENCE [LARGE SCALE GENOMIC DNA]</scope>
    <source>
        <strain evidence="2 3">WN066</strain>
    </source>
</reference>
<protein>
    <submittedName>
        <fullName evidence="2">DUF3055 family protein</fullName>
    </submittedName>
</protein>
<dbReference type="EMBL" id="SMYO01000004">
    <property type="protein sequence ID" value="TDK62455.1"/>
    <property type="molecule type" value="Genomic_DNA"/>
</dbReference>
<dbReference type="Proteomes" id="UP000295132">
    <property type="component" value="Unassembled WGS sequence"/>
</dbReference>
<evidence type="ECO:0000313" key="1">
    <source>
        <dbReference type="EMBL" id="MDQ6600074.1"/>
    </source>
</evidence>
<dbReference type="InterPro" id="IPR021415">
    <property type="entry name" value="SAV0927-like"/>
</dbReference>
<keyword evidence="4" id="KW-1185">Reference proteome</keyword>
<reference evidence="1" key="2">
    <citation type="submission" date="2023-08" db="EMBL/GenBank/DDBJ databases">
        <title>Nitrogen cycling bacteria in agricultural field soils.</title>
        <authorList>
            <person name="Jang J."/>
        </authorList>
    </citation>
    <scope>NUCLEOTIDE SEQUENCE</scope>
    <source>
        <strain evidence="1">PS3-36</strain>
    </source>
</reference>
<comment type="caution">
    <text evidence="2">The sequence shown here is derived from an EMBL/GenBank/DDBJ whole genome shotgun (WGS) entry which is preliminary data.</text>
</comment>
<dbReference type="AlphaFoldDB" id="A0A4R5VW29"/>
<evidence type="ECO:0000313" key="2">
    <source>
        <dbReference type="EMBL" id="TDK62455.1"/>
    </source>
</evidence>
<dbReference type="Pfam" id="PF11256">
    <property type="entry name" value="SAV0927-like"/>
    <property type="match status" value="1"/>
</dbReference>
<proteinExistence type="predicted"/>
<evidence type="ECO:0000313" key="3">
    <source>
        <dbReference type="Proteomes" id="UP000295132"/>
    </source>
</evidence>
<organism evidence="2 3">
    <name type="scientific">Bacillus salipaludis</name>
    <dbReference type="NCBI Taxonomy" id="2547811"/>
    <lineage>
        <taxon>Bacteria</taxon>
        <taxon>Bacillati</taxon>
        <taxon>Bacillota</taxon>
        <taxon>Bacilli</taxon>
        <taxon>Bacillales</taxon>
        <taxon>Bacillaceae</taxon>
        <taxon>Bacillus</taxon>
    </lineage>
</organism>
<name>A0A4R5VW29_9BACI</name>
<accession>A0A4R5VW29</accession>